<comment type="catalytic activity">
    <reaction evidence="2">
        <text>[protein]-peptidylproline (omega=180) = [protein]-peptidylproline (omega=0)</text>
        <dbReference type="Rhea" id="RHEA:16237"/>
        <dbReference type="Rhea" id="RHEA-COMP:10747"/>
        <dbReference type="Rhea" id="RHEA-COMP:10748"/>
        <dbReference type="ChEBI" id="CHEBI:83833"/>
        <dbReference type="ChEBI" id="CHEBI:83834"/>
        <dbReference type="EC" id="5.2.1.8"/>
    </reaction>
</comment>
<dbReference type="InterPro" id="IPR044666">
    <property type="entry name" value="Cyclophilin_A-like"/>
</dbReference>
<dbReference type="InterPro" id="IPR002130">
    <property type="entry name" value="Cyclophilin-type_PPIase_dom"/>
</dbReference>
<keyword evidence="2" id="KW-0697">Rotamase</keyword>
<feature type="transmembrane region" description="Helical" evidence="3">
    <location>
        <begin position="7"/>
        <end position="24"/>
    </location>
</feature>
<keyword evidence="3" id="KW-0812">Transmembrane</keyword>
<sequence>MKKFVPLITMVVILIITIIAIFYINQPEKITTSSTKKDPKLDKVALPQLSNKVAENESEIILKTTYGNITIKLFNKYTPLAVENFMTHAKNGYYNNTTFHRVINNFMIQGGDPTGTGNGGQSIWKEKDKSIDSGNGFKNEISTSLYNIRGAVSMANAGTDTNTSQFFIVQNPEDVSSGINPKIYPKKITKAYKNGGYPSLDGLYTVFGQVIDGMDVVDKIASAKVKKTSNGEKSKPADPVKITNIEITKEAK</sequence>
<keyword evidence="2 5" id="KW-0413">Isomerase</keyword>
<dbReference type="PANTHER" id="PTHR45625">
    <property type="entry name" value="PEPTIDYL-PROLYL CIS-TRANS ISOMERASE-RELATED"/>
    <property type="match status" value="1"/>
</dbReference>
<evidence type="ECO:0000313" key="6">
    <source>
        <dbReference type="Proteomes" id="UP000442244"/>
    </source>
</evidence>
<comment type="caution">
    <text evidence="5">The sequence shown here is derived from an EMBL/GenBank/DDBJ whole genome shotgun (WGS) entry which is preliminary data.</text>
</comment>
<dbReference type="EMBL" id="SDGY01000001">
    <property type="protein sequence ID" value="TYC47301.1"/>
    <property type="molecule type" value="Genomic_DNA"/>
</dbReference>
<comment type="similarity">
    <text evidence="2">Belongs to the cyclophilin-type PPIase family.</text>
</comment>
<keyword evidence="3" id="KW-1133">Transmembrane helix</keyword>
<comment type="function">
    <text evidence="1 2">PPIases accelerate the folding of proteins. It catalyzes the cis-trans isomerization of proline imidic peptide bonds in oligopeptides.</text>
</comment>
<dbReference type="PROSITE" id="PS00170">
    <property type="entry name" value="CSA_PPIASE_1"/>
    <property type="match status" value="1"/>
</dbReference>
<dbReference type="PANTHER" id="PTHR45625:SF16">
    <property type="entry name" value="PEPTIDYL-PROLYL CIS-TRANS ISOMERASE"/>
    <property type="match status" value="1"/>
</dbReference>
<accession>A0A6P2CR10</accession>
<keyword evidence="6" id="KW-1185">Reference proteome</keyword>
<dbReference type="Proteomes" id="UP000442244">
    <property type="component" value="Unassembled WGS sequence"/>
</dbReference>
<dbReference type="PROSITE" id="PS50072">
    <property type="entry name" value="CSA_PPIASE_2"/>
    <property type="match status" value="1"/>
</dbReference>
<keyword evidence="3" id="KW-0472">Membrane</keyword>
<evidence type="ECO:0000256" key="2">
    <source>
        <dbReference type="RuleBase" id="RU363019"/>
    </source>
</evidence>
<dbReference type="Pfam" id="PF00160">
    <property type="entry name" value="Pro_isomerase"/>
    <property type="match status" value="1"/>
</dbReference>
<name>A0A6P2CR10_9LACO</name>
<dbReference type="GO" id="GO:0003755">
    <property type="term" value="F:peptidyl-prolyl cis-trans isomerase activity"/>
    <property type="evidence" value="ECO:0007669"/>
    <property type="project" value="UniProtKB-UniRule"/>
</dbReference>
<evidence type="ECO:0000256" key="3">
    <source>
        <dbReference type="SAM" id="Phobius"/>
    </source>
</evidence>
<feature type="domain" description="PPIase cyclophilin-type" evidence="4">
    <location>
        <begin position="67"/>
        <end position="247"/>
    </location>
</feature>
<gene>
    <name evidence="5" type="ORF">ESZ47_03955</name>
</gene>
<evidence type="ECO:0000313" key="5">
    <source>
        <dbReference type="EMBL" id="TYC47301.1"/>
    </source>
</evidence>
<protein>
    <recommendedName>
        <fullName evidence="2">Peptidyl-prolyl cis-trans isomerase</fullName>
        <shortName evidence="2">PPIase</shortName>
        <ecNumber evidence="2">5.2.1.8</ecNumber>
    </recommendedName>
</protein>
<dbReference type="RefSeq" id="WP_148604953.1">
    <property type="nucleotide sequence ID" value="NZ_BSUV01000001.1"/>
</dbReference>
<reference evidence="5 6" key="1">
    <citation type="submission" date="2019-01" db="EMBL/GenBank/DDBJ databases">
        <title>Leuconostoc litchii sp. nov., a novel lactic acid bacterium isolated from lychee.</title>
        <authorList>
            <person name="Wang L.-T."/>
        </authorList>
    </citation>
    <scope>NUCLEOTIDE SEQUENCE [LARGE SCALE GENOMIC DNA]</scope>
    <source>
        <strain evidence="5 6">MB7</strain>
    </source>
</reference>
<evidence type="ECO:0000256" key="1">
    <source>
        <dbReference type="ARBA" id="ARBA00002388"/>
    </source>
</evidence>
<dbReference type="OrthoDB" id="9807797at2"/>
<evidence type="ECO:0000259" key="4">
    <source>
        <dbReference type="PROSITE" id="PS50072"/>
    </source>
</evidence>
<dbReference type="GO" id="GO:0006457">
    <property type="term" value="P:protein folding"/>
    <property type="evidence" value="ECO:0007669"/>
    <property type="project" value="InterPro"/>
</dbReference>
<dbReference type="AlphaFoldDB" id="A0A6P2CR10"/>
<dbReference type="InterPro" id="IPR020892">
    <property type="entry name" value="Cyclophilin-type_PPIase_CS"/>
</dbReference>
<dbReference type="EC" id="5.2.1.8" evidence="2"/>
<organism evidence="5 6">
    <name type="scientific">Leuconostoc litchii</name>
    <dbReference type="NCBI Taxonomy" id="1981069"/>
    <lineage>
        <taxon>Bacteria</taxon>
        <taxon>Bacillati</taxon>
        <taxon>Bacillota</taxon>
        <taxon>Bacilli</taxon>
        <taxon>Lactobacillales</taxon>
        <taxon>Lactobacillaceae</taxon>
        <taxon>Leuconostoc</taxon>
    </lineage>
</organism>
<proteinExistence type="inferred from homology"/>
<dbReference type="Gene3D" id="2.40.100.10">
    <property type="entry name" value="Cyclophilin-like"/>
    <property type="match status" value="1"/>
</dbReference>
<dbReference type="SUPFAM" id="SSF50891">
    <property type="entry name" value="Cyclophilin-like"/>
    <property type="match status" value="1"/>
</dbReference>
<dbReference type="PRINTS" id="PR00153">
    <property type="entry name" value="CSAPPISMRASE"/>
</dbReference>
<dbReference type="InterPro" id="IPR029000">
    <property type="entry name" value="Cyclophilin-like_dom_sf"/>
</dbReference>